<dbReference type="InterPro" id="IPR003752">
    <property type="entry name" value="DiS_bond_form_DsbB/BdbC"/>
</dbReference>
<feature type="transmembrane region" description="Helical" evidence="15">
    <location>
        <begin position="44"/>
        <end position="64"/>
    </location>
</feature>
<evidence type="ECO:0000313" key="16">
    <source>
        <dbReference type="EMBL" id="CZF81349.1"/>
    </source>
</evidence>
<dbReference type="Gene3D" id="1.20.1550.10">
    <property type="entry name" value="DsbB-like"/>
    <property type="match status" value="1"/>
</dbReference>
<comment type="caution">
    <text evidence="14">Lacks conserved residue(s) required for the propagation of feature annotation.</text>
</comment>
<dbReference type="HAMAP" id="MF_00286">
    <property type="entry name" value="DsbB"/>
    <property type="match status" value="1"/>
</dbReference>
<feature type="disulfide bond" description="Redox-active" evidence="14">
    <location>
        <begin position="41"/>
        <end position="44"/>
    </location>
</feature>
<sequence length="178" mass="19900">MLSYFNEISRGRGAWFLLMLAGFILEGCALFFQHVMELAPCVMCIYERVAMLGVVGAGLIGMLAPQNGLVRWSGLIAWGVAAGWGLKLSIEHVGYQFPDPNDLFGATCDIFVSFPSWAPLNQWVPWMFEASGDCSKIVWQFLTLSMPQWLVVIFAAMLVVLAIVVLSQLFGKRERRLF</sequence>
<evidence type="ECO:0000256" key="11">
    <source>
        <dbReference type="ARBA" id="ARBA00023157"/>
    </source>
</evidence>
<feature type="topological domain" description="Cytoplasmic" evidence="14">
    <location>
        <begin position="1"/>
        <end position="14"/>
    </location>
</feature>
<evidence type="ECO:0000256" key="6">
    <source>
        <dbReference type="ARBA" id="ARBA00022692"/>
    </source>
</evidence>
<evidence type="ECO:0000256" key="12">
    <source>
        <dbReference type="ARBA" id="ARBA00023186"/>
    </source>
</evidence>
<evidence type="ECO:0000256" key="1">
    <source>
        <dbReference type="ARBA" id="ARBA00004429"/>
    </source>
</evidence>
<reference evidence="17" key="1">
    <citation type="submission" date="2016-02" db="EMBL/GenBank/DDBJ databases">
        <authorList>
            <person name="Rodrigo-Torres Lidia"/>
            <person name="Arahal R.David."/>
        </authorList>
    </citation>
    <scope>NUCLEOTIDE SEQUENCE [LARGE SCALE GENOMIC DNA]</scope>
    <source>
        <strain evidence="17">CECT 8713</strain>
    </source>
</reference>
<evidence type="ECO:0000256" key="7">
    <source>
        <dbReference type="ARBA" id="ARBA00022982"/>
    </source>
</evidence>
<evidence type="ECO:0000256" key="4">
    <source>
        <dbReference type="ARBA" id="ARBA00022475"/>
    </source>
</evidence>
<dbReference type="InterPro" id="IPR023380">
    <property type="entry name" value="DsbB-like_sf"/>
</dbReference>
<keyword evidence="11 14" id="KW-1015">Disulfide bond</keyword>
<dbReference type="RefSeq" id="WP_062708186.1">
    <property type="nucleotide sequence ID" value="NZ_CAWRCI010000013.1"/>
</dbReference>
<feature type="topological domain" description="Periplasmic" evidence="14">
    <location>
        <begin position="32"/>
        <end position="49"/>
    </location>
</feature>
<keyword evidence="6 14" id="KW-0812">Transmembrane</keyword>
<dbReference type="Pfam" id="PF02600">
    <property type="entry name" value="DsbB"/>
    <property type="match status" value="1"/>
</dbReference>
<feature type="transmembrane region" description="Helical" evidence="15">
    <location>
        <begin position="70"/>
        <end position="90"/>
    </location>
</feature>
<dbReference type="OrthoDB" id="3711263at2"/>
<keyword evidence="10 14" id="KW-0472">Membrane</keyword>
<evidence type="ECO:0000256" key="10">
    <source>
        <dbReference type="ARBA" id="ARBA00023136"/>
    </source>
</evidence>
<keyword evidence="3 14" id="KW-0813">Transport</keyword>
<evidence type="ECO:0000256" key="13">
    <source>
        <dbReference type="ARBA" id="ARBA00023284"/>
    </source>
</evidence>
<evidence type="ECO:0000256" key="15">
    <source>
        <dbReference type="SAM" id="Phobius"/>
    </source>
</evidence>
<gene>
    <name evidence="14 16" type="primary">dsbB</name>
    <name evidence="16" type="ORF">GMA8713_01804</name>
</gene>
<keyword evidence="13 14" id="KW-0676">Redox-active center</keyword>
<feature type="transmembrane region" description="Helical" evidence="15">
    <location>
        <begin position="12"/>
        <end position="32"/>
    </location>
</feature>
<evidence type="ECO:0000256" key="9">
    <source>
        <dbReference type="ARBA" id="ARBA00023002"/>
    </source>
</evidence>
<dbReference type="PANTHER" id="PTHR36570:SF2">
    <property type="entry name" value="DISULFIDE BOND FORMATION PROTEIN B"/>
    <property type="match status" value="1"/>
</dbReference>
<feature type="topological domain" description="Cytoplasmic" evidence="14">
    <location>
        <begin position="168"/>
        <end position="178"/>
    </location>
</feature>
<dbReference type="SUPFAM" id="SSF158442">
    <property type="entry name" value="DsbB-like"/>
    <property type="match status" value="1"/>
</dbReference>
<keyword evidence="17" id="KW-1185">Reference proteome</keyword>
<dbReference type="InterPro" id="IPR022920">
    <property type="entry name" value="Disulphide_bond_form_DsbB"/>
</dbReference>
<evidence type="ECO:0000256" key="3">
    <source>
        <dbReference type="ARBA" id="ARBA00022448"/>
    </source>
</evidence>
<comment type="subcellular location">
    <subcellularLocation>
        <location evidence="1">Cell inner membrane</location>
        <topology evidence="1">Multi-pass membrane protein</topology>
    </subcellularLocation>
    <subcellularLocation>
        <location evidence="14">Cell membrane</location>
        <topology evidence="14">Multi-pass membrane protein</topology>
    </subcellularLocation>
</comment>
<feature type="transmembrane region" description="Helical" evidence="15">
    <location>
        <begin position="149"/>
        <end position="170"/>
    </location>
</feature>
<comment type="similarity">
    <text evidence="2 14">Belongs to the DsbB family.</text>
</comment>
<dbReference type="PANTHER" id="PTHR36570">
    <property type="entry name" value="DISULFIDE BOND FORMATION PROTEIN B"/>
    <property type="match status" value="1"/>
</dbReference>
<dbReference type="Proteomes" id="UP000073601">
    <property type="component" value="Unassembled WGS sequence"/>
</dbReference>
<feature type="disulfide bond" description="Redox-active" evidence="14">
    <location>
        <begin position="108"/>
        <end position="134"/>
    </location>
</feature>
<dbReference type="EMBL" id="FIZY01000013">
    <property type="protein sequence ID" value="CZF81349.1"/>
    <property type="molecule type" value="Genomic_DNA"/>
</dbReference>
<protein>
    <recommendedName>
        <fullName evidence="14">Disulfide bond formation protein B</fullName>
    </recommendedName>
    <alternativeName>
        <fullName evidence="14">Disulfide oxidoreductase</fullName>
    </alternativeName>
</protein>
<evidence type="ECO:0000256" key="8">
    <source>
        <dbReference type="ARBA" id="ARBA00022989"/>
    </source>
</evidence>
<dbReference type="AlphaFoldDB" id="A0A128F3I9"/>
<dbReference type="GO" id="GO:0005886">
    <property type="term" value="C:plasma membrane"/>
    <property type="evidence" value="ECO:0007669"/>
    <property type="project" value="UniProtKB-SubCell"/>
</dbReference>
<dbReference type="GO" id="GO:0009055">
    <property type="term" value="F:electron transfer activity"/>
    <property type="evidence" value="ECO:0007669"/>
    <property type="project" value="UniProtKB-UniRule"/>
</dbReference>
<keyword evidence="12 14" id="KW-0143">Chaperone</keyword>
<accession>A0A128F3I9</accession>
<keyword evidence="9 14" id="KW-0560">Oxidoreductase</keyword>
<dbReference type="NCBIfam" id="NF002485">
    <property type="entry name" value="PRK01749.1"/>
    <property type="match status" value="1"/>
</dbReference>
<organism evidence="16 17">
    <name type="scientific">Grimontia marina</name>
    <dbReference type="NCBI Taxonomy" id="646534"/>
    <lineage>
        <taxon>Bacteria</taxon>
        <taxon>Pseudomonadati</taxon>
        <taxon>Pseudomonadota</taxon>
        <taxon>Gammaproteobacteria</taxon>
        <taxon>Vibrionales</taxon>
        <taxon>Vibrionaceae</taxon>
        <taxon>Grimontia</taxon>
    </lineage>
</organism>
<keyword evidence="5" id="KW-0997">Cell inner membrane</keyword>
<dbReference type="GO" id="GO:0015035">
    <property type="term" value="F:protein-disulfide reductase activity"/>
    <property type="evidence" value="ECO:0007669"/>
    <property type="project" value="UniProtKB-UniRule"/>
</dbReference>
<name>A0A128F3I9_9GAMM</name>
<comment type="function">
    <text evidence="14">Required for disulfide bond formation in some periplasmic proteins. Acts by oxidizing the DsbA protein.</text>
</comment>
<keyword evidence="7 14" id="KW-0249">Electron transport</keyword>
<evidence type="ECO:0000313" key="17">
    <source>
        <dbReference type="Proteomes" id="UP000073601"/>
    </source>
</evidence>
<dbReference type="InterPro" id="IPR050183">
    <property type="entry name" value="DsbB"/>
</dbReference>
<keyword evidence="8 14" id="KW-1133">Transmembrane helix</keyword>
<evidence type="ECO:0000256" key="14">
    <source>
        <dbReference type="HAMAP-Rule" id="MF_00286"/>
    </source>
</evidence>
<proteinExistence type="inferred from homology"/>
<keyword evidence="4 14" id="KW-1003">Cell membrane</keyword>
<evidence type="ECO:0000256" key="2">
    <source>
        <dbReference type="ARBA" id="ARBA00008823"/>
    </source>
</evidence>
<evidence type="ECO:0000256" key="5">
    <source>
        <dbReference type="ARBA" id="ARBA00022519"/>
    </source>
</evidence>
<dbReference type="GO" id="GO:0006457">
    <property type="term" value="P:protein folding"/>
    <property type="evidence" value="ECO:0007669"/>
    <property type="project" value="InterPro"/>
</dbReference>